<dbReference type="Pfam" id="PF01663">
    <property type="entry name" value="Phosphodiest"/>
    <property type="match status" value="2"/>
</dbReference>
<gene>
    <name evidence="2" type="ORF">LJD61_07060</name>
</gene>
<sequence>MSRKNSYIIAVILSVLLSCIVITELTRPRTPASEEDGCPRAVKSSMDSTNIQRGSNPPLNEASFNFQRLKPSELPVIKNTEGKIPGFAVYTQDGDILYANAIEEIKKTISNKTMVKTDNFTVENPIGIIQNPPLERITDISSKALQSIDMENKVLIIYIDGLGYDQYEKALNEGWIPFMESLGKGTRALTVYPPITDVAFASMVTGETPKYTGIHSREKNPLMVPAIFDRASGKGKTSKVIEGNIKILTTEVETILNIDENGNGTIDDEIYESAMKEIQNPPHILLVHFHSFDDFGHEYGPSSQEALEQLKILDSYIEDMIKDYRGDIIITSDHGMHDEEGGGNHGIFCEADLFIPIIQIKLQAGGL</sequence>
<dbReference type="EMBL" id="JAJEKE010000004">
    <property type="protein sequence ID" value="MCQ1529310.1"/>
    <property type="molecule type" value="Genomic_DNA"/>
</dbReference>
<dbReference type="PROSITE" id="PS51257">
    <property type="entry name" value="PROKAR_LIPOPROTEIN"/>
    <property type="match status" value="1"/>
</dbReference>
<dbReference type="RefSeq" id="WP_255226825.1">
    <property type="nucleotide sequence ID" value="NZ_JAJEKE010000004.1"/>
</dbReference>
<keyword evidence="3" id="KW-1185">Reference proteome</keyword>
<dbReference type="SUPFAM" id="SSF53649">
    <property type="entry name" value="Alkaline phosphatase-like"/>
    <property type="match status" value="1"/>
</dbReference>
<organism evidence="2 3">
    <name type="scientific">Lutispora saccharofermentans</name>
    <dbReference type="NCBI Taxonomy" id="3024236"/>
    <lineage>
        <taxon>Bacteria</taxon>
        <taxon>Bacillati</taxon>
        <taxon>Bacillota</taxon>
        <taxon>Clostridia</taxon>
        <taxon>Lutisporales</taxon>
        <taxon>Lutisporaceae</taxon>
        <taxon>Lutispora</taxon>
    </lineage>
</organism>
<evidence type="ECO:0000313" key="2">
    <source>
        <dbReference type="EMBL" id="MCQ1529310.1"/>
    </source>
</evidence>
<accession>A0ABT1NDL8</accession>
<feature type="region of interest" description="Disordered" evidence="1">
    <location>
        <begin position="30"/>
        <end position="56"/>
    </location>
</feature>
<dbReference type="Proteomes" id="UP001651880">
    <property type="component" value="Unassembled WGS sequence"/>
</dbReference>
<name>A0ABT1NDL8_9FIRM</name>
<feature type="compositionally biased region" description="Polar residues" evidence="1">
    <location>
        <begin position="45"/>
        <end position="56"/>
    </location>
</feature>
<dbReference type="PANTHER" id="PTHR10151">
    <property type="entry name" value="ECTONUCLEOTIDE PYROPHOSPHATASE/PHOSPHODIESTERASE"/>
    <property type="match status" value="1"/>
</dbReference>
<protein>
    <submittedName>
        <fullName evidence="2">Alkaline phosphatase family protein</fullName>
    </submittedName>
</protein>
<dbReference type="InterPro" id="IPR017850">
    <property type="entry name" value="Alkaline_phosphatase_core_sf"/>
</dbReference>
<evidence type="ECO:0000256" key="1">
    <source>
        <dbReference type="SAM" id="MobiDB-lite"/>
    </source>
</evidence>
<proteinExistence type="predicted"/>
<evidence type="ECO:0000313" key="3">
    <source>
        <dbReference type="Proteomes" id="UP001651880"/>
    </source>
</evidence>
<dbReference type="PANTHER" id="PTHR10151:SF120">
    <property type="entry name" value="BIS(5'-ADENOSYL)-TRIPHOSPHATASE"/>
    <property type="match status" value="1"/>
</dbReference>
<comment type="caution">
    <text evidence="2">The sequence shown here is derived from an EMBL/GenBank/DDBJ whole genome shotgun (WGS) entry which is preliminary data.</text>
</comment>
<reference evidence="2 3" key="1">
    <citation type="submission" date="2021-10" db="EMBL/GenBank/DDBJ databases">
        <title>Lutispora strain m25 sp. nov., a thermophilic, non-spore-forming bacterium isolated from a lab-scale methanogenic bioreactor digesting anaerobic sludge.</title>
        <authorList>
            <person name="El Houari A."/>
            <person name="Mcdonald J."/>
        </authorList>
    </citation>
    <scope>NUCLEOTIDE SEQUENCE [LARGE SCALE GENOMIC DNA]</scope>
    <source>
        <strain evidence="3">m25</strain>
    </source>
</reference>
<dbReference type="Gene3D" id="3.40.720.10">
    <property type="entry name" value="Alkaline Phosphatase, subunit A"/>
    <property type="match status" value="2"/>
</dbReference>
<dbReference type="InterPro" id="IPR002591">
    <property type="entry name" value="Phosphodiest/P_Trfase"/>
</dbReference>